<reference evidence="2 3" key="1">
    <citation type="journal article" date="2022" name="Nat. Ecol. Evol.">
        <title>A masculinizing supergene underlies an exaggerated male reproductive morph in a spider.</title>
        <authorList>
            <person name="Hendrickx F."/>
            <person name="De Corte Z."/>
            <person name="Sonet G."/>
            <person name="Van Belleghem S.M."/>
            <person name="Kostlbacher S."/>
            <person name="Vangestel C."/>
        </authorList>
    </citation>
    <scope>NUCLEOTIDE SEQUENCE [LARGE SCALE GENOMIC DNA]</scope>
    <source>
        <strain evidence="2">W744_W776</strain>
    </source>
</reference>
<protein>
    <submittedName>
        <fullName evidence="2">Uncharacterized protein</fullName>
    </submittedName>
</protein>
<accession>A0AAV6W544</accession>
<evidence type="ECO:0000313" key="2">
    <source>
        <dbReference type="EMBL" id="KAG8201956.1"/>
    </source>
</evidence>
<dbReference type="Proteomes" id="UP000827092">
    <property type="component" value="Unassembled WGS sequence"/>
</dbReference>
<comment type="caution">
    <text evidence="2">The sequence shown here is derived from an EMBL/GenBank/DDBJ whole genome shotgun (WGS) entry which is preliminary data.</text>
</comment>
<evidence type="ECO:0000256" key="1">
    <source>
        <dbReference type="SAM" id="MobiDB-lite"/>
    </source>
</evidence>
<organism evidence="2 3">
    <name type="scientific">Oedothorax gibbosus</name>
    <dbReference type="NCBI Taxonomy" id="931172"/>
    <lineage>
        <taxon>Eukaryota</taxon>
        <taxon>Metazoa</taxon>
        <taxon>Ecdysozoa</taxon>
        <taxon>Arthropoda</taxon>
        <taxon>Chelicerata</taxon>
        <taxon>Arachnida</taxon>
        <taxon>Araneae</taxon>
        <taxon>Araneomorphae</taxon>
        <taxon>Entelegynae</taxon>
        <taxon>Araneoidea</taxon>
        <taxon>Linyphiidae</taxon>
        <taxon>Erigoninae</taxon>
        <taxon>Oedothorax</taxon>
    </lineage>
</organism>
<name>A0AAV6W544_9ARAC</name>
<feature type="region of interest" description="Disordered" evidence="1">
    <location>
        <begin position="183"/>
        <end position="229"/>
    </location>
</feature>
<sequence length="259" mass="29678">MRCLPPRAFRHRSPHSHRHPFRLHTQQYHRTQESPTPLSLKTLSDLSSMAIRESSVGIVWRRVIGGEGGGRGRAPIACGEDCRLLRRGCEVKWERDPVSQITHYTIQKETPLPPTIHLYSYLPTQGQRGINLCVGGLPKPPERRGPFPVSATRTLGRRWKTIPREVSCRRKVEKNDIFQTYPNTRNRHHVTPTTTCQQEKPKSKPHPFPNHTWMDGQLSSLEDGTLPRSGDLQVEKDVRVPHSSQNFLLKYDILLDGRS</sequence>
<gene>
    <name evidence="2" type="ORF">JTE90_027431</name>
</gene>
<dbReference type="EMBL" id="JAFNEN010000002">
    <property type="protein sequence ID" value="KAG8201956.1"/>
    <property type="molecule type" value="Genomic_DNA"/>
</dbReference>
<keyword evidence="3" id="KW-1185">Reference proteome</keyword>
<feature type="compositionally biased region" description="Basic residues" evidence="1">
    <location>
        <begin position="8"/>
        <end position="20"/>
    </location>
</feature>
<proteinExistence type="predicted"/>
<feature type="region of interest" description="Disordered" evidence="1">
    <location>
        <begin position="1"/>
        <end position="20"/>
    </location>
</feature>
<evidence type="ECO:0000313" key="3">
    <source>
        <dbReference type="Proteomes" id="UP000827092"/>
    </source>
</evidence>
<dbReference type="AlphaFoldDB" id="A0AAV6W544"/>